<dbReference type="AlphaFoldDB" id="A0A413RM60"/>
<feature type="compositionally biased region" description="Low complexity" evidence="2">
    <location>
        <begin position="12"/>
        <end position="30"/>
    </location>
</feature>
<feature type="compositionally biased region" description="Low complexity" evidence="2">
    <location>
        <begin position="41"/>
        <end position="76"/>
    </location>
</feature>
<name>A0A413RM60_9CELL</name>
<keyword evidence="4" id="KW-1185">Reference proteome</keyword>
<dbReference type="OrthoDB" id="5422202at2"/>
<dbReference type="EMBL" id="QWKP01000181">
    <property type="protein sequence ID" value="RHA41659.1"/>
    <property type="molecule type" value="Genomic_DNA"/>
</dbReference>
<gene>
    <name evidence="3" type="ORF">D1825_08265</name>
</gene>
<feature type="compositionally biased region" description="Acidic residues" evidence="2">
    <location>
        <begin position="31"/>
        <end position="40"/>
    </location>
</feature>
<dbReference type="Proteomes" id="UP000283374">
    <property type="component" value="Unassembled WGS sequence"/>
</dbReference>
<sequence length="563" mass="60198">MPDEGSAGQAPDEPTVADEAVVAETATPEAAADEVAETPEVEAPVTEAPAVEAPAAEAPAAEVADAPVVDDVVGEPAVDDAAAEPVADEPAAEPAVDEAPAAPTPAPRPIPRPRPGGAIPVPHPPATPAPTTASAPVPPPADAAEAALAATFGNVDDEGNVSVREAAGERVVGQFPGATQQEALALYVRRYLDLQAKVTLFEARLTATDLSVKEIDQTLGRLTTELAEPAAVGDLDGLRARLDALRVVAAERRVAAEAERVAARAVAVESRTAIVEAAEKIAETEPSRIQWRPAGEQLRLLLDQWKDAQRNGPRLDRPTEESLWKRFSHARTTFDRERRHFFAELEQRNSSAKVAKEKLVADAERLQHSTDWGATAGAFRDLMAQWKLAGRASRSDDDALWARFRAAQDAFFASRDAQNAATDEEYRANLEVKEALLVEAEALVPISDLNAAKQAIRGIQDRWESAGKVPRADVQRVEARLRAVETTIRESEQAQWTRSNPETRARAEGAAAQLEQAIAGLEADLEKAKAAGDKRKIADAQAALDARRSWLEQVQRAASDARG</sequence>
<accession>A0A413RM60</accession>
<evidence type="ECO:0000313" key="3">
    <source>
        <dbReference type="EMBL" id="RHA41659.1"/>
    </source>
</evidence>
<evidence type="ECO:0000313" key="4">
    <source>
        <dbReference type="Proteomes" id="UP000283374"/>
    </source>
</evidence>
<evidence type="ECO:0000256" key="2">
    <source>
        <dbReference type="SAM" id="MobiDB-lite"/>
    </source>
</evidence>
<dbReference type="InterPro" id="IPR007139">
    <property type="entry name" value="DUF349"/>
</dbReference>
<keyword evidence="1" id="KW-0175">Coiled coil</keyword>
<reference evidence="3 4" key="1">
    <citation type="submission" date="2018-08" db="EMBL/GenBank/DDBJ databases">
        <title>Cellulomonas rhizosphaerae sp. nov., a novel actinomycete isolated from soil.</title>
        <authorList>
            <person name="Tian Y."/>
        </authorList>
    </citation>
    <scope>NUCLEOTIDE SEQUENCE [LARGE SCALE GENOMIC DNA]</scope>
    <source>
        <strain evidence="3 4">NEAU-TCZ24</strain>
    </source>
</reference>
<feature type="compositionally biased region" description="Acidic residues" evidence="2">
    <location>
        <begin position="77"/>
        <end position="91"/>
    </location>
</feature>
<feature type="compositionally biased region" description="Low complexity" evidence="2">
    <location>
        <begin position="92"/>
        <end position="101"/>
    </location>
</feature>
<comment type="caution">
    <text evidence="3">The sequence shown here is derived from an EMBL/GenBank/DDBJ whole genome shotgun (WGS) entry which is preliminary data.</text>
</comment>
<protein>
    <submittedName>
        <fullName evidence="3">DUF349 domain-containing protein</fullName>
    </submittedName>
</protein>
<proteinExistence type="predicted"/>
<dbReference type="Pfam" id="PF03993">
    <property type="entry name" value="DUF349"/>
    <property type="match status" value="3"/>
</dbReference>
<feature type="region of interest" description="Disordered" evidence="2">
    <location>
        <begin position="1"/>
        <end position="140"/>
    </location>
</feature>
<feature type="compositionally biased region" description="Pro residues" evidence="2">
    <location>
        <begin position="102"/>
        <end position="114"/>
    </location>
</feature>
<feature type="coiled-coil region" evidence="1">
    <location>
        <begin position="474"/>
        <end position="531"/>
    </location>
</feature>
<organism evidence="3 4">
    <name type="scientific">Cellulomonas rhizosphaerae</name>
    <dbReference type="NCBI Taxonomy" id="2293719"/>
    <lineage>
        <taxon>Bacteria</taxon>
        <taxon>Bacillati</taxon>
        <taxon>Actinomycetota</taxon>
        <taxon>Actinomycetes</taxon>
        <taxon>Micrococcales</taxon>
        <taxon>Cellulomonadaceae</taxon>
        <taxon>Cellulomonas</taxon>
    </lineage>
</organism>
<evidence type="ECO:0000256" key="1">
    <source>
        <dbReference type="SAM" id="Coils"/>
    </source>
</evidence>